<dbReference type="SUPFAM" id="SSF46785">
    <property type="entry name" value="Winged helix' DNA-binding domain"/>
    <property type="match status" value="1"/>
</dbReference>
<dbReference type="InterPro" id="IPR036388">
    <property type="entry name" value="WH-like_DNA-bd_sf"/>
</dbReference>
<dbReference type="Proteomes" id="UP000324020">
    <property type="component" value="Unassembled WGS sequence"/>
</dbReference>
<evidence type="ECO:0000313" key="3">
    <source>
        <dbReference type="Proteomes" id="UP000324020"/>
    </source>
</evidence>
<name>A0A1G7SR33_9EURY</name>
<gene>
    <name evidence="2" type="ORF">SAMN04488067_12312</name>
</gene>
<dbReference type="InterPro" id="IPR036390">
    <property type="entry name" value="WH_DNA-bd_sf"/>
</dbReference>
<protein>
    <submittedName>
        <fullName evidence="2">FaeA-like protein</fullName>
    </submittedName>
</protein>
<reference evidence="2 3" key="1">
    <citation type="submission" date="2016-10" db="EMBL/GenBank/DDBJ databases">
        <authorList>
            <person name="Varghese N."/>
            <person name="Submissions S."/>
        </authorList>
    </citation>
    <scope>NUCLEOTIDE SEQUENCE [LARGE SCALE GENOMIC DNA]</scope>
    <source>
        <strain evidence="2 3">CGMCC 1.3527</strain>
    </source>
</reference>
<dbReference type="RefSeq" id="WP_149799992.1">
    <property type="nucleotide sequence ID" value="NZ_FNBO01000023.1"/>
</dbReference>
<sequence length="1489" mass="160905">MGHREKRPFAPWGDRDHPEANADKDARYKWGLEENYVDGETVEIAEEDPRLDGRVFLQQHDDPYVFVDGDDVRDPETGEVHPKFIAILDALGLTYADVSTSGTGVHALYKGDLPRDLPEAKFTIDTEEWGSNDGPPAVEIYANKHVCVATGDHILGAPLNIVEWDTEALEEVLSDYGELPEETPSTDRDDYNLADYEPKATDADETTDDIRDIFRALDRLDPKRVGEQTIVREWTRDKRSFLPVWGSSDDSGTANYIDDRIWNDTGHDGGYGGPVVMAAIDAGLIDHTGAEPSDVGGSTFFEAIDHLRDLGFSIPKLRRSSGDNEGHRNDPREVSVTVDPRRAWDAAGRVTPDDFDDNRLRGADPGEMFACPECGSAVDVVRAVAVTEGLVDTCDAALDAQYPEAYTLAREEYGAPLPEYYTTTDAIAEFDAVLDVIGEVSFFHLDTDALATEVTATDDDVDGEAVRALNPAWRESETEESVLVFDSGTIWDADTRRVVDVLRFVALDSGLLDDPREALRGEDFTEAYGIARTEYGAPLPRWEPAADGAREITPQLPPSDELVDARAFDGVAPDALEAAREDVEALLGEATADDDAPTVVTALPATGKTTGTVKTARNRPLSYLAPRKELQAQALDKADRWGVDAEVLPVFSGERVRDGVLAAAVSHVREAGKTRLRDRWAILSAAFDELEEADADDVDTADIFDGGEEDDDAPDLDRPTCDTAEGDHGVAWALAVHVARRLGYTPREIHRQARGLFGAPLPCSDHEEEGGRCEYGEGWDRITDADEAPDLLVGSYIHAHVASVRTHFSRAADGSVDAEPRAVVLDEFPGEAFVSEFGETAEDFATWLTECLREDVDDRRDMLEVDLAADEWVRAWLDGRAAEADAGVDDAIVTLGRAKELLDARDEAAEILAEVDRETLEALGLREPLATVADGEADPAEVYDELVAAIGAVDVEQPASGLAGWADDAVREPLERATDGGLVSPTPEAVDADTLPVAGDLRALVADAADAARDRREGARAVLDAAVTALRGGGEGCRRVAAWADDGYAHPDAHHILSAVVEPEPERVNTSKWAFDPDATDGTVVDVAETGERARTILDRNGHGARLHTPPARTDAAGEGVPLVGLDATGRAPLWSVALGEEVDTDDIHDTARERAEFLEEALDLRVLQADDRPRAYSGDPKTKDTDGDVALLEAIADEYAGIDAPRQRGEDAVEVGRPAAITTKGVREVLEDDTRLDGVVSAWDHYGNVTGSNDLGDHRLAAVLGSQHYGDDAIERFCALAGEEVDTDRVGGRGAELDYGSDLANTYLKHMREDQTTQAILRFTRGNSGATVIARTSALREDLPVVGRAQVVETWSDTASRVAHAYRRLGTKFTIGDVADAVDVSRRQVRRVLAELADAGYLERVSAGTGVATEYRSADTPGAGEVKLPARDGAVGSEPGHSAHNQYYTWNVRVFGDDWPLDTALVVPVPLDRGAPPAPTAVEGDPPG</sequence>
<organism evidence="2 3">
    <name type="scientific">Halorubrum xinjiangense</name>
    <dbReference type="NCBI Taxonomy" id="261291"/>
    <lineage>
        <taxon>Archaea</taxon>
        <taxon>Methanobacteriati</taxon>
        <taxon>Methanobacteriota</taxon>
        <taxon>Stenosarchaea group</taxon>
        <taxon>Halobacteria</taxon>
        <taxon>Halobacteriales</taxon>
        <taxon>Haloferacaceae</taxon>
        <taxon>Halorubrum</taxon>
    </lineage>
</organism>
<dbReference type="Gene3D" id="1.10.10.10">
    <property type="entry name" value="Winged helix-like DNA-binding domain superfamily/Winged helix DNA-binding domain"/>
    <property type="match status" value="1"/>
</dbReference>
<dbReference type="EMBL" id="FNBO01000023">
    <property type="protein sequence ID" value="SDG24879.1"/>
    <property type="molecule type" value="Genomic_DNA"/>
</dbReference>
<accession>A0A1G7SR33</accession>
<dbReference type="OrthoDB" id="242746at2157"/>
<proteinExistence type="predicted"/>
<evidence type="ECO:0000256" key="1">
    <source>
        <dbReference type="SAM" id="MobiDB-lite"/>
    </source>
</evidence>
<feature type="compositionally biased region" description="Basic and acidic residues" evidence="1">
    <location>
        <begin position="13"/>
        <end position="24"/>
    </location>
</feature>
<feature type="region of interest" description="Disordered" evidence="1">
    <location>
        <begin position="1"/>
        <end position="24"/>
    </location>
</feature>
<keyword evidence="3" id="KW-1185">Reference proteome</keyword>
<evidence type="ECO:0000313" key="2">
    <source>
        <dbReference type="EMBL" id="SDG24879.1"/>
    </source>
</evidence>